<sequence length="172" mass="20555">MRQEYEVIESRIVDSIHSLKAIFSRELAYLQIDIGEQEKIVESIKKEIKGLENVVYENIQRYIEWQEYTKTQEYQDMNKEFEYTETFCLDMWHEIYEIQEAPDLIPKVSMGFNTRDKDEALRKAEYMLVSTGYNKGIVFNRYESIHIVLKDETIEIIQHIKHTDTENKGGEN</sequence>
<organism evidence="1 2">
    <name type="scientific">Helicobacter bilis ATCC 43879</name>
    <dbReference type="NCBI Taxonomy" id="613026"/>
    <lineage>
        <taxon>Bacteria</taxon>
        <taxon>Pseudomonadati</taxon>
        <taxon>Campylobacterota</taxon>
        <taxon>Epsilonproteobacteria</taxon>
        <taxon>Campylobacterales</taxon>
        <taxon>Helicobacteraceae</taxon>
        <taxon>Helicobacter</taxon>
    </lineage>
</organism>
<dbReference type="HOGENOM" id="CLU_1553151_0_0_7"/>
<evidence type="ECO:0000313" key="1">
    <source>
        <dbReference type="EMBL" id="EEO25063.1"/>
    </source>
</evidence>
<comment type="caution">
    <text evidence="1">The sequence shown here is derived from an EMBL/GenBank/DDBJ whole genome shotgun (WGS) entry which is preliminary data.</text>
</comment>
<dbReference type="RefSeq" id="WP_005220029.1">
    <property type="nucleotide sequence ID" value="NZ_KI392037.1"/>
</dbReference>
<accession>C3XJ74</accession>
<keyword evidence="2" id="KW-1185">Reference proteome</keyword>
<dbReference type="AlphaFoldDB" id="C3XJ74"/>
<proteinExistence type="predicted"/>
<name>C3XJ74_9HELI</name>
<dbReference type="Proteomes" id="UP000005085">
    <property type="component" value="Unassembled WGS sequence"/>
</dbReference>
<gene>
    <name evidence="1" type="ORF">HRAG_02120</name>
</gene>
<dbReference type="EMBL" id="ACDN02000029">
    <property type="protein sequence ID" value="EEO25063.1"/>
    <property type="molecule type" value="Genomic_DNA"/>
</dbReference>
<reference evidence="1 2" key="1">
    <citation type="journal article" date="2014" name="Genome Announc.">
        <title>Draft genome sequences of six enterohepatic helicobacter species isolated from humans and one from rhesus macaques.</title>
        <authorList>
            <person name="Shen Z."/>
            <person name="Sheh A."/>
            <person name="Young S.K."/>
            <person name="Abouelliel A."/>
            <person name="Ward D.V."/>
            <person name="Earl A.M."/>
            <person name="Fox J.G."/>
        </authorList>
    </citation>
    <scope>NUCLEOTIDE SEQUENCE [LARGE SCALE GENOMIC DNA]</scope>
    <source>
        <strain evidence="1 2">ATCC 43879</strain>
    </source>
</reference>
<protein>
    <submittedName>
        <fullName evidence="1">Uncharacterized protein</fullName>
    </submittedName>
</protein>
<evidence type="ECO:0000313" key="2">
    <source>
        <dbReference type="Proteomes" id="UP000005085"/>
    </source>
</evidence>